<keyword evidence="5" id="KW-0479">Metal-binding</keyword>
<dbReference type="Proteomes" id="UP000230069">
    <property type="component" value="Unassembled WGS sequence"/>
</dbReference>
<keyword evidence="7 13" id="KW-0863">Zinc-finger</keyword>
<dbReference type="InterPro" id="IPR003616">
    <property type="entry name" value="Post-SET_dom"/>
</dbReference>
<organism evidence="19 20">
    <name type="scientific">Aquilegia coerulea</name>
    <name type="common">Rocky mountain columbine</name>
    <dbReference type="NCBI Taxonomy" id="218851"/>
    <lineage>
        <taxon>Eukaryota</taxon>
        <taxon>Viridiplantae</taxon>
        <taxon>Streptophyta</taxon>
        <taxon>Embryophyta</taxon>
        <taxon>Tracheophyta</taxon>
        <taxon>Spermatophyta</taxon>
        <taxon>Magnoliopsida</taxon>
        <taxon>Ranunculales</taxon>
        <taxon>Ranunculaceae</taxon>
        <taxon>Thalictroideae</taxon>
        <taxon>Aquilegia</taxon>
    </lineage>
</organism>
<dbReference type="EMBL" id="KZ305033">
    <property type="protein sequence ID" value="PIA45633.1"/>
    <property type="molecule type" value="Genomic_DNA"/>
</dbReference>
<feature type="compositionally biased region" description="Polar residues" evidence="14">
    <location>
        <begin position="1"/>
        <end position="10"/>
    </location>
</feature>
<protein>
    <recommendedName>
        <fullName evidence="21">Histone-lysine N-methyltransferase</fullName>
    </recommendedName>
</protein>
<dbReference type="InterPro" id="IPR001965">
    <property type="entry name" value="Znf_PHD"/>
</dbReference>
<evidence type="ECO:0000256" key="12">
    <source>
        <dbReference type="ARBA" id="ARBA00023242"/>
    </source>
</evidence>
<dbReference type="FunFam" id="2.170.270.10:FF:000086">
    <property type="entry name" value="Histone-lysine N-methyltransferase"/>
    <property type="match status" value="1"/>
</dbReference>
<dbReference type="Gene3D" id="3.30.40.10">
    <property type="entry name" value="Zinc/RING finger domain, C3HC4 (zinc finger)"/>
    <property type="match status" value="2"/>
</dbReference>
<reference evidence="19 20" key="1">
    <citation type="submission" date="2017-09" db="EMBL/GenBank/DDBJ databases">
        <title>WGS assembly of Aquilegia coerulea Goldsmith.</title>
        <authorList>
            <person name="Hodges S."/>
            <person name="Kramer E."/>
            <person name="Nordborg M."/>
            <person name="Tomkins J."/>
            <person name="Borevitz J."/>
            <person name="Derieg N."/>
            <person name="Yan J."/>
            <person name="Mihaltcheva S."/>
            <person name="Hayes R.D."/>
            <person name="Rokhsar D."/>
        </authorList>
    </citation>
    <scope>NUCLEOTIDE SEQUENCE [LARGE SCALE GENOMIC DNA]</scope>
    <source>
        <strain evidence="20">cv. Goldsmith</strain>
    </source>
</reference>
<dbReference type="Pfam" id="PF16135">
    <property type="entry name" value="TDBD"/>
    <property type="match status" value="1"/>
</dbReference>
<evidence type="ECO:0000256" key="8">
    <source>
        <dbReference type="ARBA" id="ARBA00022833"/>
    </source>
</evidence>
<dbReference type="PROSITE" id="PS50868">
    <property type="entry name" value="POST_SET"/>
    <property type="match status" value="1"/>
</dbReference>
<dbReference type="STRING" id="218851.A0A2G5DQ49"/>
<dbReference type="CDD" id="cd10518">
    <property type="entry name" value="SET_SETD1-like"/>
    <property type="match status" value="1"/>
</dbReference>
<keyword evidence="2" id="KW-0489">Methyltransferase</keyword>
<keyword evidence="8" id="KW-0862">Zinc</keyword>
<dbReference type="PROSITE" id="PS01359">
    <property type="entry name" value="ZF_PHD_1"/>
    <property type="match status" value="1"/>
</dbReference>
<dbReference type="CDD" id="cd15571">
    <property type="entry name" value="ePHD"/>
    <property type="match status" value="1"/>
</dbReference>
<dbReference type="SMART" id="SM00508">
    <property type="entry name" value="PostSET"/>
    <property type="match status" value="1"/>
</dbReference>
<evidence type="ECO:0000256" key="7">
    <source>
        <dbReference type="ARBA" id="ARBA00022771"/>
    </source>
</evidence>
<feature type="domain" description="Post-SET" evidence="17">
    <location>
        <begin position="2072"/>
        <end position="2088"/>
    </location>
</feature>
<keyword evidence="3" id="KW-0808">Transferase</keyword>
<dbReference type="PROSITE" id="PS50016">
    <property type="entry name" value="ZF_PHD_2"/>
    <property type="match status" value="1"/>
</dbReference>
<evidence type="ECO:0000256" key="10">
    <source>
        <dbReference type="ARBA" id="ARBA00023015"/>
    </source>
</evidence>
<evidence type="ECO:0000256" key="14">
    <source>
        <dbReference type="SAM" id="MobiDB-lite"/>
    </source>
</evidence>
<evidence type="ECO:0000256" key="4">
    <source>
        <dbReference type="ARBA" id="ARBA00022691"/>
    </source>
</evidence>
<keyword evidence="10" id="KW-0805">Transcription regulation</keyword>
<dbReference type="SMART" id="SM00249">
    <property type="entry name" value="PHD"/>
    <property type="match status" value="2"/>
</dbReference>
<evidence type="ECO:0000313" key="20">
    <source>
        <dbReference type="Proteomes" id="UP000230069"/>
    </source>
</evidence>
<evidence type="ECO:0000259" key="15">
    <source>
        <dbReference type="PROSITE" id="PS50016"/>
    </source>
</evidence>
<evidence type="ECO:0000256" key="1">
    <source>
        <dbReference type="ARBA" id="ARBA00004123"/>
    </source>
</evidence>
<feature type="domain" description="PHD-type" evidence="18">
    <location>
        <begin position="1707"/>
        <end position="1840"/>
    </location>
</feature>
<keyword evidence="9" id="KW-0156">Chromatin regulator</keyword>
<evidence type="ECO:0000256" key="2">
    <source>
        <dbReference type="ARBA" id="ARBA00022603"/>
    </source>
</evidence>
<evidence type="ECO:0008006" key="21">
    <source>
        <dbReference type="Google" id="ProtNLM"/>
    </source>
</evidence>
<evidence type="ECO:0000256" key="6">
    <source>
        <dbReference type="ARBA" id="ARBA00022737"/>
    </source>
</evidence>
<dbReference type="InterPro" id="IPR019786">
    <property type="entry name" value="Zinc_finger_PHD-type_CS"/>
</dbReference>
<dbReference type="PROSITE" id="PS51805">
    <property type="entry name" value="EPHD"/>
    <property type="match status" value="1"/>
</dbReference>
<dbReference type="SMART" id="SM00317">
    <property type="entry name" value="SET"/>
    <property type="match status" value="1"/>
</dbReference>
<sequence length="2088" mass="229942">MENSWQTKCTSSWSSLPSSSQNSQQVSRNQMEMNGSRFIQPYVSPELRSVDMGHVQEPRGFNNSNLLSCRSGKPELGVSFLSLLSGPSSQLQHGIQPMQSSTTSMDPGMLPIQNNNLVFTGGNYGAPLEPIGLLSQQQGTPDMRTGPDHFPGVLSCAASTSNGSCFPELHGIHQMQNGTWNSVINQTSLHPIVQGNEIGLDTLYPRQGWLSSLNLADGQHNSTNTQAAPKVPSVAISTASGTASAISREGLRVFCLATNGELLLNSKGLLAVCCFCHGLQMSISKFCEHSGSCIVNPGDAVRLESGETVAQWRRLYFPKYGIRIPDDSNGWDWPEKNPETVDLLNCKKATARNISNNSGMFKVVDSCAASPRAGQHWSNSISPTNSQKRESAIANAIHDGTYKIQQRNAQQGGNIPPKSFPGRAQVAVPAPADVLTMNMVKSSQPKGSDKPREGSGYQSISDYIAFLNKGGFDPLIAKQSVENFNSFGRASDVSGANNMRDLSNIERDNSSSNIELRLGQPSQRGYNLEGSVVSAVQSQPFDTCRDSQKSFLQDRIFCNAAIPKLTMESGQNLWCYPSSASNSHRVNESKKDFRHNAPADSAQVGQFKGDRAKSSHMFFSHASTLSDRDVMSASRKNMTNYSGTFMSTGLLGESHSTNGPIGFSGNRDDGTPAQLTNNILCHLNHMDRGKSSQHIEHSCSYATEKSKSFLHSHQMGGPLPVPGVSSNHLISSGSTIKGKQWCHSSRVQPDASYISNQSNPHGKASFIQGSTGSVLPLSKVSAGFSSANLPSLMQLLSEKKSVDVSPHFSDENLRLLAMRHTLDTSKLRHAMKTHEMERRPEGVYSPLNIEMQKSGSTLHSVPSEERKVGPHFTNRKDTAEFSVKQHQAFSKHYVDGNFEKVARVTDETNWCSFSTPSHGVSFLSNDNDIRNRPSQDSRNAKLASPSNSHFGKIGNTSNPVPSIFDDKVQEDRTTTLNQSGNFGTQYLVQNDCHASQWRDVPNKRINVNRVVKPTELVDSSILDAQAVKTARKRSDRTQEAVSMNEQQMSNVYSGFSAPAVTELTVEVNMTDSCTVDAGNDMYVNEHVVDEGSGIERCWSSDDALDSDRSPETVFHHKLDSFKGGKCSSYIPKLYSHGHIDNIRCGSSYGPKKVRKQVPAVQKSINKAQPPQSNFRYGKKKKTIKWKKLDAAFPASGLSSVQYDSPQDIVDTESHSCSSRGTQILSKPKNGLMRTCGVYSNQSSGLKRKHLMLSSAKIISRKRGICELVDHHEELDDDCSKQVKDDVNHLKISRPSSKKKSKQSWAQDVSRRFPSQEISQRDARKLVKFNSTGSAKQFSINDADFFDKKAKPVVCCGKFGIISSGNLDENQIKPPKIVSLNTILKIAKRCSTTAIKDREHVLTVDTKKTSLGRSCESYGRLSVLEDEETDTDSEEYSNVSKNVEDETPTVETNKECCSEDDVCVAELSMSGNLKDATSGKMLKHSTLNSGAPLKSRFKEARKRSLYELAEKGKELCSSNRLPTKAPKGPLQSKINSHGKSCLKNVDRGSKCRKGELSRSRIKKSAQEQKGQPFVLDSDAFCSVCGSSKKDRNNCLLECCSCLIRVHQACYGVSRVPKGRWCCRPCRVNSKDNVCVLCGYEGGAMTQALKSQNIVKGLLEAWSIGSEIKAKKLYTISGTPKDDLILLETFGSEYEVHSKSLAISVAEEPPCAMLIRDSVDKTDVVQISDEKPLQVHNSITAGVIDLTIKQWVHMVCGLWTPGTRCPNVDTMSAFDVSGVSPPKNVVCSICNRSGGSGIKCRVVNCSVHFHPWCAHQKGLLQSEVEGVDSDKVGFYGRCVLHATDLGCDSVVHPIDTDLDTLGREEFTCARTEGYKGRKKDGFRHKLLGRSNANGKCLVPQEQIDAWLHINGQKPCIKGVLKPPTSEIEHDCRKEYARYKQAKAWKNLVVYKSGIHGLGLYTSQFISRGAMVVEYVGEIVGLRVADKREIEYQSGRKLQYKGACYFFRIDKEHIIDATRKGGIARFVNHSCLPNCAAKVISVRNEKKVVFFAERDIYPGEEVTYDYHFNHEDEGEKIPCFCNSKNCRRYLN</sequence>
<proteinExistence type="predicted"/>
<evidence type="ECO:0000256" key="13">
    <source>
        <dbReference type="PROSITE-ProRule" id="PRU00146"/>
    </source>
</evidence>
<feature type="region of interest" description="Disordered" evidence="14">
    <location>
        <begin position="922"/>
        <end position="964"/>
    </location>
</feature>
<keyword evidence="4" id="KW-0949">S-adenosyl-L-methionine</keyword>
<keyword evidence="20" id="KW-1185">Reference proteome</keyword>
<dbReference type="Pfam" id="PF13832">
    <property type="entry name" value="zf-HC5HC2H_2"/>
    <property type="match status" value="1"/>
</dbReference>
<feature type="region of interest" description="Disordered" evidence="14">
    <location>
        <begin position="1"/>
        <end position="29"/>
    </location>
</feature>
<dbReference type="GO" id="GO:0045893">
    <property type="term" value="P:positive regulation of DNA-templated transcription"/>
    <property type="evidence" value="ECO:0007669"/>
    <property type="project" value="TreeGrafter"/>
</dbReference>
<evidence type="ECO:0000256" key="9">
    <source>
        <dbReference type="ARBA" id="ARBA00022853"/>
    </source>
</evidence>
<dbReference type="PANTHER" id="PTHR45838">
    <property type="entry name" value="HISTONE-LYSINE-N-METHYLTRANSFERASE 2 KMT2 FAMILY MEMBER"/>
    <property type="match status" value="1"/>
</dbReference>
<dbReference type="Pfam" id="PF00856">
    <property type="entry name" value="SET"/>
    <property type="match status" value="1"/>
</dbReference>
<feature type="region of interest" description="Disordered" evidence="14">
    <location>
        <begin position="1425"/>
        <end position="1450"/>
    </location>
</feature>
<evidence type="ECO:0000259" key="16">
    <source>
        <dbReference type="PROSITE" id="PS50280"/>
    </source>
</evidence>
<keyword evidence="6" id="KW-0677">Repeat</keyword>
<keyword evidence="12" id="KW-0539">Nucleus</keyword>
<dbReference type="PROSITE" id="PS50280">
    <property type="entry name" value="SET"/>
    <property type="match status" value="1"/>
</dbReference>
<dbReference type="SUPFAM" id="SSF82199">
    <property type="entry name" value="SET domain"/>
    <property type="match status" value="1"/>
</dbReference>
<dbReference type="GO" id="GO:0032259">
    <property type="term" value="P:methylation"/>
    <property type="evidence" value="ECO:0007669"/>
    <property type="project" value="UniProtKB-KW"/>
</dbReference>
<dbReference type="PANTHER" id="PTHR45838:SF4">
    <property type="entry name" value="HISTONE-LYSINE N-METHYLTRANSFERASE TRITHORAX"/>
    <property type="match status" value="1"/>
</dbReference>
<dbReference type="InterPro" id="IPR001214">
    <property type="entry name" value="SET_dom"/>
</dbReference>
<feature type="compositionally biased region" description="Polar residues" evidence="14">
    <location>
        <begin position="944"/>
        <end position="960"/>
    </location>
</feature>
<feature type="region of interest" description="Disordered" evidence="14">
    <location>
        <begin position="1290"/>
        <end position="1312"/>
    </location>
</feature>
<dbReference type="InterPro" id="IPR019787">
    <property type="entry name" value="Znf_PHD-finger"/>
</dbReference>
<feature type="domain" description="SET" evidence="16">
    <location>
        <begin position="1943"/>
        <end position="2064"/>
    </location>
</feature>
<gene>
    <name evidence="19" type="ORF">AQUCO_01600095v1</name>
</gene>
<evidence type="ECO:0000259" key="18">
    <source>
        <dbReference type="PROSITE" id="PS51805"/>
    </source>
</evidence>
<dbReference type="GO" id="GO:0035097">
    <property type="term" value="C:histone methyltransferase complex"/>
    <property type="evidence" value="ECO:0007669"/>
    <property type="project" value="TreeGrafter"/>
</dbReference>
<feature type="compositionally biased region" description="Acidic residues" evidence="14">
    <location>
        <begin position="1425"/>
        <end position="1434"/>
    </location>
</feature>
<feature type="compositionally biased region" description="Low complexity" evidence="14">
    <location>
        <begin position="11"/>
        <end position="27"/>
    </location>
</feature>
<dbReference type="Gene3D" id="2.170.270.10">
    <property type="entry name" value="SET domain"/>
    <property type="match status" value="1"/>
</dbReference>
<dbReference type="SUPFAM" id="SSF57903">
    <property type="entry name" value="FYVE/PHD zinc finger"/>
    <property type="match status" value="1"/>
</dbReference>
<comment type="subcellular location">
    <subcellularLocation>
        <location evidence="1">Nucleus</location>
    </subcellularLocation>
</comment>
<feature type="compositionally biased region" description="Basic and acidic residues" evidence="14">
    <location>
        <begin position="927"/>
        <end position="939"/>
    </location>
</feature>
<dbReference type="InParanoid" id="A0A2G5DQ49"/>
<evidence type="ECO:0000313" key="19">
    <source>
        <dbReference type="EMBL" id="PIA45633.1"/>
    </source>
</evidence>
<dbReference type="InterPro" id="IPR011011">
    <property type="entry name" value="Znf_FYVE_PHD"/>
</dbReference>
<evidence type="ECO:0000259" key="17">
    <source>
        <dbReference type="PROSITE" id="PS50868"/>
    </source>
</evidence>
<keyword evidence="11" id="KW-0804">Transcription</keyword>
<evidence type="ECO:0000256" key="3">
    <source>
        <dbReference type="ARBA" id="ARBA00022679"/>
    </source>
</evidence>
<feature type="domain" description="PHD-type" evidence="15">
    <location>
        <begin position="1577"/>
        <end position="1627"/>
    </location>
</feature>
<evidence type="ECO:0000256" key="5">
    <source>
        <dbReference type="ARBA" id="ARBA00022723"/>
    </source>
</evidence>
<dbReference type="InterPro" id="IPR013083">
    <property type="entry name" value="Znf_RING/FYVE/PHD"/>
</dbReference>
<dbReference type="InterPro" id="IPR034732">
    <property type="entry name" value="EPHD"/>
</dbReference>
<name>A0A2G5DQ49_AQUCA</name>
<dbReference type="OrthoDB" id="308383at2759"/>
<dbReference type="InterPro" id="IPR046341">
    <property type="entry name" value="SET_dom_sf"/>
</dbReference>
<dbReference type="GO" id="GO:0042800">
    <property type="term" value="F:histone H3K4 methyltransferase activity"/>
    <property type="evidence" value="ECO:0007669"/>
    <property type="project" value="TreeGrafter"/>
</dbReference>
<evidence type="ECO:0000256" key="11">
    <source>
        <dbReference type="ARBA" id="ARBA00023163"/>
    </source>
</evidence>
<dbReference type="GO" id="GO:0008270">
    <property type="term" value="F:zinc ion binding"/>
    <property type="evidence" value="ECO:0007669"/>
    <property type="project" value="UniProtKB-KW"/>
</dbReference>
<accession>A0A2G5DQ49</accession>
<dbReference type="InterPro" id="IPR032308">
    <property type="entry name" value="TDBD"/>
</dbReference>